<feature type="non-terminal residue" evidence="2">
    <location>
        <position position="178"/>
    </location>
</feature>
<dbReference type="EMBL" id="LAZR01036703">
    <property type="protein sequence ID" value="KKL24144.1"/>
    <property type="molecule type" value="Genomic_DNA"/>
</dbReference>
<gene>
    <name evidence="2" type="ORF">LCGC14_2418290</name>
</gene>
<dbReference type="GO" id="GO:0030145">
    <property type="term" value="F:manganese ion binding"/>
    <property type="evidence" value="ECO:0007669"/>
    <property type="project" value="TreeGrafter"/>
</dbReference>
<dbReference type="GO" id="GO:0016094">
    <property type="term" value="P:polyprenol biosynthetic process"/>
    <property type="evidence" value="ECO:0007669"/>
    <property type="project" value="TreeGrafter"/>
</dbReference>
<organism evidence="2">
    <name type="scientific">marine sediment metagenome</name>
    <dbReference type="NCBI Taxonomy" id="412755"/>
    <lineage>
        <taxon>unclassified sequences</taxon>
        <taxon>metagenomes</taxon>
        <taxon>ecological metagenomes</taxon>
    </lineage>
</organism>
<dbReference type="PANTHER" id="PTHR10291">
    <property type="entry name" value="DEHYDRODOLICHYL DIPHOSPHATE SYNTHASE FAMILY MEMBER"/>
    <property type="match status" value="1"/>
</dbReference>
<dbReference type="NCBIfam" id="TIGR00055">
    <property type="entry name" value="uppS"/>
    <property type="match status" value="1"/>
</dbReference>
<keyword evidence="1" id="KW-0808">Transferase</keyword>
<dbReference type="GO" id="GO:0008834">
    <property type="term" value="F:ditrans,polycis-undecaprenyl-diphosphate synthase [(2E,6E)-farnesyl-diphosphate specific] activity"/>
    <property type="evidence" value="ECO:0007669"/>
    <property type="project" value="TreeGrafter"/>
</dbReference>
<dbReference type="Pfam" id="PF01255">
    <property type="entry name" value="Prenyltransf"/>
    <property type="match status" value="1"/>
</dbReference>
<evidence type="ECO:0000256" key="1">
    <source>
        <dbReference type="ARBA" id="ARBA00022679"/>
    </source>
</evidence>
<dbReference type="CDD" id="cd00475">
    <property type="entry name" value="Cis_IPPS"/>
    <property type="match status" value="1"/>
</dbReference>
<dbReference type="SUPFAM" id="SSF64005">
    <property type="entry name" value="Undecaprenyl diphosphate synthase"/>
    <property type="match status" value="1"/>
</dbReference>
<dbReference type="InterPro" id="IPR036424">
    <property type="entry name" value="UPP_synth-like_sf"/>
</dbReference>
<evidence type="ECO:0000313" key="2">
    <source>
        <dbReference type="EMBL" id="KKL24144.1"/>
    </source>
</evidence>
<comment type="caution">
    <text evidence="2">The sequence shown here is derived from an EMBL/GenBank/DDBJ whole genome shotgun (WGS) entry which is preliminary data.</text>
</comment>
<dbReference type="PANTHER" id="PTHR10291:SF0">
    <property type="entry name" value="DEHYDRODOLICHYL DIPHOSPHATE SYNTHASE 2"/>
    <property type="match status" value="1"/>
</dbReference>
<name>A0A0F9BQI3_9ZZZZ</name>
<dbReference type="GO" id="GO:0005829">
    <property type="term" value="C:cytosol"/>
    <property type="evidence" value="ECO:0007669"/>
    <property type="project" value="TreeGrafter"/>
</dbReference>
<dbReference type="AlphaFoldDB" id="A0A0F9BQI3"/>
<accession>A0A0F9BQI3</accession>
<dbReference type="InterPro" id="IPR001441">
    <property type="entry name" value="UPP_synth-like"/>
</dbReference>
<evidence type="ECO:0008006" key="3">
    <source>
        <dbReference type="Google" id="ProtNLM"/>
    </source>
</evidence>
<sequence length="178" mass="20216">MAIAIRAPKKAPSPQPLPLSQVPAHVGMIMDGNGRWATNHGLPRLAGHRAGTENLRRVIERFADYGVHYLTLYAFSTENWNRPKREIRGLMTILARVIKREIKHFHKNGIRLLHIGRLDALDPQLQQQILDAIDLTKDNHRMTLTIAFNYGGRAEILEAVRRIKQELPQVKTILGVSN</sequence>
<proteinExistence type="predicted"/>
<protein>
    <recommendedName>
        <fullName evidence="3">Di-trans,poly-cis-decaprenylcistransferase</fullName>
    </recommendedName>
</protein>
<dbReference type="Gene3D" id="3.40.1180.10">
    <property type="entry name" value="Decaprenyl diphosphate synthase-like"/>
    <property type="match status" value="1"/>
</dbReference>
<dbReference type="GO" id="GO:0000287">
    <property type="term" value="F:magnesium ion binding"/>
    <property type="evidence" value="ECO:0007669"/>
    <property type="project" value="TreeGrafter"/>
</dbReference>
<reference evidence="2" key="1">
    <citation type="journal article" date="2015" name="Nature">
        <title>Complex archaea that bridge the gap between prokaryotes and eukaryotes.</title>
        <authorList>
            <person name="Spang A."/>
            <person name="Saw J.H."/>
            <person name="Jorgensen S.L."/>
            <person name="Zaremba-Niedzwiedzka K."/>
            <person name="Martijn J."/>
            <person name="Lind A.E."/>
            <person name="van Eijk R."/>
            <person name="Schleper C."/>
            <person name="Guy L."/>
            <person name="Ettema T.J."/>
        </authorList>
    </citation>
    <scope>NUCLEOTIDE SEQUENCE</scope>
</reference>